<gene>
    <name evidence="1" type="ORF">UFOVP404_57</name>
</gene>
<protein>
    <submittedName>
        <fullName evidence="1">Uncharacterized protein</fullName>
    </submittedName>
</protein>
<sequence length="91" mass="9381">MATGVAGSTFADELNRLANGGTYPTPDAYQSEQGAANNYADTSGLGIIAALNIKADANRQPNNYKMMNAICNELAGTTGLSAVVALRSIDL</sequence>
<reference evidence="1" key="1">
    <citation type="submission" date="2020-04" db="EMBL/GenBank/DDBJ databases">
        <authorList>
            <person name="Chiriac C."/>
            <person name="Salcher M."/>
            <person name="Ghai R."/>
            <person name="Kavagutti S V."/>
        </authorList>
    </citation>
    <scope>NUCLEOTIDE SEQUENCE</scope>
</reference>
<proteinExistence type="predicted"/>
<evidence type="ECO:0000313" key="1">
    <source>
        <dbReference type="EMBL" id="CAB4140448.1"/>
    </source>
</evidence>
<accession>A0A6J5M140</accession>
<dbReference type="EMBL" id="LR796377">
    <property type="protein sequence ID" value="CAB4140448.1"/>
    <property type="molecule type" value="Genomic_DNA"/>
</dbReference>
<organism evidence="1">
    <name type="scientific">uncultured Caudovirales phage</name>
    <dbReference type="NCBI Taxonomy" id="2100421"/>
    <lineage>
        <taxon>Viruses</taxon>
        <taxon>Duplodnaviria</taxon>
        <taxon>Heunggongvirae</taxon>
        <taxon>Uroviricota</taxon>
        <taxon>Caudoviricetes</taxon>
        <taxon>Peduoviridae</taxon>
        <taxon>Maltschvirus</taxon>
        <taxon>Maltschvirus maltsch</taxon>
    </lineage>
</organism>
<name>A0A6J5M140_9CAUD</name>